<dbReference type="PANTHER" id="PTHR14689:SF0">
    <property type="entry name" value="COILED-COIL DOMAIN-CONTAINING PROTEIN 82"/>
    <property type="match status" value="1"/>
</dbReference>
<feature type="compositionally biased region" description="Acidic residues" evidence="1">
    <location>
        <begin position="235"/>
        <end position="244"/>
    </location>
</feature>
<dbReference type="InterPro" id="IPR025244">
    <property type="entry name" value="CCDC82"/>
</dbReference>
<keyword evidence="5" id="KW-1185">Reference proteome</keyword>
<dbReference type="GeneTree" id="ENSGT00940000175059"/>
<feature type="domain" description="Coiled-coil" evidence="2">
    <location>
        <begin position="242"/>
        <end position="341"/>
    </location>
</feature>
<organism evidence="4 5">
    <name type="scientific">Leptobrachium leishanense</name>
    <name type="common">Leishan spiny toad</name>
    <dbReference type="NCBI Taxonomy" id="445787"/>
    <lineage>
        <taxon>Eukaryota</taxon>
        <taxon>Metazoa</taxon>
        <taxon>Chordata</taxon>
        <taxon>Craniata</taxon>
        <taxon>Vertebrata</taxon>
        <taxon>Euteleostomi</taxon>
        <taxon>Amphibia</taxon>
        <taxon>Batrachia</taxon>
        <taxon>Anura</taxon>
        <taxon>Pelobatoidea</taxon>
        <taxon>Megophryidae</taxon>
        <taxon>Leptobrachium</taxon>
    </lineage>
</organism>
<reference evidence="4" key="1">
    <citation type="submission" date="2025-08" db="UniProtKB">
        <authorList>
            <consortium name="Ensembl"/>
        </authorList>
    </citation>
    <scope>IDENTIFICATION</scope>
</reference>
<proteinExistence type="predicted"/>
<dbReference type="AlphaFoldDB" id="A0A8C5LMR3"/>
<feature type="compositionally biased region" description="Acidic residues" evidence="1">
    <location>
        <begin position="410"/>
        <end position="419"/>
    </location>
</feature>
<feature type="compositionally biased region" description="Polar residues" evidence="1">
    <location>
        <begin position="267"/>
        <end position="281"/>
    </location>
</feature>
<dbReference type="InterPro" id="IPR025451">
    <property type="entry name" value="DUF4211"/>
</dbReference>
<evidence type="ECO:0000256" key="1">
    <source>
        <dbReference type="SAM" id="MobiDB-lite"/>
    </source>
</evidence>
<feature type="region of interest" description="Disordered" evidence="1">
    <location>
        <begin position="37"/>
        <end position="68"/>
    </location>
</feature>
<dbReference type="Pfam" id="PF13926">
    <property type="entry name" value="DUF4211"/>
    <property type="match status" value="1"/>
</dbReference>
<evidence type="ECO:0000313" key="5">
    <source>
        <dbReference type="Proteomes" id="UP000694569"/>
    </source>
</evidence>
<feature type="region of interest" description="Disordered" evidence="1">
    <location>
        <begin position="103"/>
        <end position="505"/>
    </location>
</feature>
<feature type="compositionally biased region" description="Basic and acidic residues" evidence="1">
    <location>
        <begin position="195"/>
        <end position="216"/>
    </location>
</feature>
<dbReference type="OrthoDB" id="21499at2759"/>
<feature type="compositionally biased region" description="Polar residues" evidence="1">
    <location>
        <begin position="44"/>
        <end position="57"/>
    </location>
</feature>
<feature type="region of interest" description="Disordered" evidence="1">
    <location>
        <begin position="517"/>
        <end position="559"/>
    </location>
</feature>
<feature type="domain" description="Coiled-coil" evidence="2">
    <location>
        <begin position="397"/>
        <end position="464"/>
    </location>
</feature>
<dbReference type="Pfam" id="PF13846">
    <property type="entry name" value="DUF4196"/>
    <property type="match status" value="2"/>
</dbReference>
<evidence type="ECO:0000259" key="3">
    <source>
        <dbReference type="Pfam" id="PF13926"/>
    </source>
</evidence>
<accession>A0A8C5LMR3</accession>
<evidence type="ECO:0000259" key="2">
    <source>
        <dbReference type="Pfam" id="PF13846"/>
    </source>
</evidence>
<feature type="compositionally biased region" description="Polar residues" evidence="1">
    <location>
        <begin position="155"/>
        <end position="170"/>
    </location>
</feature>
<feature type="domain" description="DUF4211" evidence="3">
    <location>
        <begin position="556"/>
        <end position="705"/>
    </location>
</feature>
<feature type="compositionally biased region" description="Acidic residues" evidence="1">
    <location>
        <begin position="490"/>
        <end position="501"/>
    </location>
</feature>
<dbReference type="PANTHER" id="PTHR14689">
    <property type="entry name" value="PHORBOL-ESTER_DAG-TYPE DOMAIN-CONTAINING PROTEIN"/>
    <property type="match status" value="1"/>
</dbReference>
<dbReference type="GO" id="GO:0005634">
    <property type="term" value="C:nucleus"/>
    <property type="evidence" value="ECO:0007669"/>
    <property type="project" value="TreeGrafter"/>
</dbReference>
<protein>
    <recommendedName>
        <fullName evidence="6">DUF4211 domain-containing protein</fullName>
    </recommendedName>
</protein>
<name>A0A8C5LMR3_9ANUR</name>
<dbReference type="Ensembl" id="ENSLLET00000002648.1">
    <property type="protein sequence ID" value="ENSLLEP00000002536.1"/>
    <property type="gene ID" value="ENSLLEG00000001648.1"/>
</dbReference>
<evidence type="ECO:0008006" key="6">
    <source>
        <dbReference type="Google" id="ProtNLM"/>
    </source>
</evidence>
<feature type="compositionally biased region" description="Basic and acidic residues" evidence="1">
    <location>
        <begin position="391"/>
        <end position="401"/>
    </location>
</feature>
<dbReference type="Proteomes" id="UP000694569">
    <property type="component" value="Unplaced"/>
</dbReference>
<feature type="compositionally biased region" description="Low complexity" evidence="1">
    <location>
        <begin position="246"/>
        <end position="256"/>
    </location>
</feature>
<evidence type="ECO:0000313" key="4">
    <source>
        <dbReference type="Ensembl" id="ENSLLEP00000002536.1"/>
    </source>
</evidence>
<sequence>MASTPKSGQKNKEKQQKTAVSAYKCYNLRQKMIREKPEVKAECGTSQMGDSGRNPNSEGEVVGSGDINLTAQGITIQQSETKVEGEKEENQLQSEVICTSKRYNTRQRAKPTIKSDRTQETVPGNGISHLIDSIDQDTGSKEEVDENENTLVCDGSSTNPSQEMEKNSLQVKAEIEDQNEEDQQQPEGVSSYKCYETRQKTNREKVMKRSMIDWKRTNRNSISRLIDSNDLNTSSEEDVDEDENLSGSESSSTSSSQGVKDMDQQAKTKFVQGNETNQQQIEVVSEEEREKEAVVPTKRKKKTSVMNSSDSASDSDVTLGKVSTKRRHVIEDDEKENEPNQQQIQVVSEEEKDEEPAVPVKRKKKTSFMNSSDSGSDRDVTPGKVSTKRRVVIEDHKKENEINQQQIEVVSEEEGEEEAVVPTKHKKTSFMNSSDSGSDSDIAPGKVSAKGRHVIEDDDSVGDNKETSYNDVDDSGEGSKNTPLNKDDYSTEIEESSEDEALERRIKRRRNRKNLERLAEKRRSRSRSNNYDDDFEDENSPVGQAESNEDHNSMDDFIVDDEDTDGIIDEGVRQSTHKNLFVKHHINMHVDLDSHLSRVIKALLINAADETFLTSLYEGKRMKRYAKEMLDSLDYLDSRTISPRLVNLSTRSKWNKRYKDRVECYPELNVYEVTSQNQRCDACGLQRYCKYQVILSGELYDSKTFEKDDFLPNDEQEFVVGKVCARRTEVYHQLKHFKYRLYQQCKEIIEVMPVHQMSTKELVKRCFSTMEKDNFIHKNVNDLEAYLDEADFFQSECID</sequence>
<reference evidence="4" key="2">
    <citation type="submission" date="2025-09" db="UniProtKB">
        <authorList>
            <consortium name="Ensembl"/>
        </authorList>
    </citation>
    <scope>IDENTIFICATION</scope>
</reference>